<protein>
    <recommendedName>
        <fullName evidence="2">histidine kinase</fullName>
        <ecNumber evidence="2">2.7.13.3</ecNumber>
    </recommendedName>
</protein>
<dbReference type="Gene3D" id="1.10.287.130">
    <property type="match status" value="1"/>
</dbReference>
<dbReference type="AlphaFoldDB" id="A0A1B1Y8V3"/>
<dbReference type="PROSITE" id="PS50109">
    <property type="entry name" value="HIS_KIN"/>
    <property type="match status" value="1"/>
</dbReference>
<dbReference type="EMBL" id="CP014224">
    <property type="protein sequence ID" value="ANW97211.1"/>
    <property type="molecule type" value="Genomic_DNA"/>
</dbReference>
<dbReference type="CDD" id="cd00082">
    <property type="entry name" value="HisKA"/>
    <property type="match status" value="1"/>
</dbReference>
<evidence type="ECO:0000313" key="9">
    <source>
        <dbReference type="EMBL" id="ANW97211.1"/>
    </source>
</evidence>
<dbReference type="PANTHER" id="PTHR45453:SF1">
    <property type="entry name" value="PHOSPHATE REGULON SENSOR PROTEIN PHOR"/>
    <property type="match status" value="1"/>
</dbReference>
<keyword evidence="3" id="KW-0597">Phosphoprotein</keyword>
<dbReference type="GO" id="GO:0000155">
    <property type="term" value="F:phosphorelay sensor kinase activity"/>
    <property type="evidence" value="ECO:0007669"/>
    <property type="project" value="InterPro"/>
</dbReference>
<evidence type="ECO:0000259" key="8">
    <source>
        <dbReference type="PROSITE" id="PS50109"/>
    </source>
</evidence>
<dbReference type="InterPro" id="IPR004358">
    <property type="entry name" value="Sig_transdc_His_kin-like_C"/>
</dbReference>
<dbReference type="PRINTS" id="PR00344">
    <property type="entry name" value="BCTRLSENSOR"/>
</dbReference>
<dbReference type="STRING" id="1790137.AXE80_13330"/>
<dbReference type="Pfam" id="PF00512">
    <property type="entry name" value="HisKA"/>
    <property type="match status" value="1"/>
</dbReference>
<keyword evidence="4" id="KW-0808">Transferase</keyword>
<evidence type="ECO:0000256" key="1">
    <source>
        <dbReference type="ARBA" id="ARBA00000085"/>
    </source>
</evidence>
<dbReference type="EC" id="2.7.13.3" evidence="2"/>
<evidence type="ECO:0000256" key="4">
    <source>
        <dbReference type="ARBA" id="ARBA00022679"/>
    </source>
</evidence>
<dbReference type="Pfam" id="PF02518">
    <property type="entry name" value="HATPase_c"/>
    <property type="match status" value="1"/>
</dbReference>
<dbReference type="GO" id="GO:0005886">
    <property type="term" value="C:plasma membrane"/>
    <property type="evidence" value="ECO:0007669"/>
    <property type="project" value="TreeGrafter"/>
</dbReference>
<evidence type="ECO:0000313" key="10">
    <source>
        <dbReference type="Proteomes" id="UP000092967"/>
    </source>
</evidence>
<dbReference type="SUPFAM" id="SSF55874">
    <property type="entry name" value="ATPase domain of HSP90 chaperone/DNA topoisomerase II/histidine kinase"/>
    <property type="match status" value="1"/>
</dbReference>
<evidence type="ECO:0000256" key="6">
    <source>
        <dbReference type="ARBA" id="ARBA00023012"/>
    </source>
</evidence>
<evidence type="ECO:0000256" key="7">
    <source>
        <dbReference type="SAM" id="Phobius"/>
    </source>
</evidence>
<dbReference type="SMART" id="SM00388">
    <property type="entry name" value="HisKA"/>
    <property type="match status" value="1"/>
</dbReference>
<dbReference type="GO" id="GO:0004721">
    <property type="term" value="F:phosphoprotein phosphatase activity"/>
    <property type="evidence" value="ECO:0007669"/>
    <property type="project" value="TreeGrafter"/>
</dbReference>
<dbReference type="InterPro" id="IPR005467">
    <property type="entry name" value="His_kinase_dom"/>
</dbReference>
<keyword evidence="7" id="KW-1133">Transmembrane helix</keyword>
<dbReference type="PANTHER" id="PTHR45453">
    <property type="entry name" value="PHOSPHATE REGULON SENSOR PROTEIN PHOR"/>
    <property type="match status" value="1"/>
</dbReference>
<evidence type="ECO:0000256" key="3">
    <source>
        <dbReference type="ARBA" id="ARBA00022553"/>
    </source>
</evidence>
<dbReference type="InterPro" id="IPR050351">
    <property type="entry name" value="BphY/WalK/GraS-like"/>
</dbReference>
<dbReference type="GO" id="GO:0016036">
    <property type="term" value="P:cellular response to phosphate starvation"/>
    <property type="evidence" value="ECO:0007669"/>
    <property type="project" value="TreeGrafter"/>
</dbReference>
<dbReference type="SMART" id="SM00387">
    <property type="entry name" value="HATPase_c"/>
    <property type="match status" value="1"/>
</dbReference>
<sequence>MKIKNFLLFSILLSFVLVACINAAIIFFMYNTLEKVNINALLLFSGILFILLSIILNSGINNYINYRIDKIYNQVNSLKKRRISRINVNADEFDFLARDILKYSYKKKREISKLNYRENYRRDFLGNVAHELKTPLFTVQGYLLTLIEGAAENREIREKYLKRANLAIERLSEIVSDLDLITKLETNGLKLKMDTFNILKVIQKVFDLLEMQAKKKNIKLTLDKFYDIPEFVLADETKMEQVLINLVMNSIKYGKVGGTTIVSVDYEDEDKLIVKVTDNGEGVAEADVPRLFERFYRVDKSRSRDQGGSGLGLAIVKHIIEAHEQTIDVTSTVGQGSTFYFTLEKA</sequence>
<keyword evidence="7" id="KW-0472">Membrane</keyword>
<dbReference type="SUPFAM" id="SSF47384">
    <property type="entry name" value="Homodimeric domain of signal transducing histidine kinase"/>
    <property type="match status" value="1"/>
</dbReference>
<evidence type="ECO:0000256" key="5">
    <source>
        <dbReference type="ARBA" id="ARBA00022777"/>
    </source>
</evidence>
<keyword evidence="7" id="KW-0812">Transmembrane</keyword>
<keyword evidence="6" id="KW-0902">Two-component regulatory system</keyword>
<organism evidence="9 10">
    <name type="scientific">Wenyingzhuangia fucanilytica</name>
    <dbReference type="NCBI Taxonomy" id="1790137"/>
    <lineage>
        <taxon>Bacteria</taxon>
        <taxon>Pseudomonadati</taxon>
        <taxon>Bacteroidota</taxon>
        <taxon>Flavobacteriia</taxon>
        <taxon>Flavobacteriales</taxon>
        <taxon>Flavobacteriaceae</taxon>
        <taxon>Wenyingzhuangia</taxon>
    </lineage>
</organism>
<dbReference type="InterPro" id="IPR036097">
    <property type="entry name" value="HisK_dim/P_sf"/>
</dbReference>
<dbReference type="CDD" id="cd00075">
    <property type="entry name" value="HATPase"/>
    <property type="match status" value="1"/>
</dbReference>
<dbReference type="PROSITE" id="PS51257">
    <property type="entry name" value="PROKAR_LIPOPROTEIN"/>
    <property type="match status" value="1"/>
</dbReference>
<comment type="catalytic activity">
    <reaction evidence="1">
        <text>ATP + protein L-histidine = ADP + protein N-phospho-L-histidine.</text>
        <dbReference type="EC" id="2.7.13.3"/>
    </reaction>
</comment>
<keyword evidence="5 9" id="KW-0418">Kinase</keyword>
<evidence type="ECO:0000256" key="2">
    <source>
        <dbReference type="ARBA" id="ARBA00012438"/>
    </source>
</evidence>
<keyword evidence="10" id="KW-1185">Reference proteome</keyword>
<dbReference type="Gene3D" id="3.30.565.10">
    <property type="entry name" value="Histidine kinase-like ATPase, C-terminal domain"/>
    <property type="match status" value="1"/>
</dbReference>
<dbReference type="OrthoDB" id="9813151at2"/>
<dbReference type="InterPro" id="IPR003661">
    <property type="entry name" value="HisK_dim/P_dom"/>
</dbReference>
<dbReference type="KEGG" id="wfu:AXE80_13330"/>
<name>A0A1B1Y8V3_9FLAO</name>
<reference evidence="9 10" key="1">
    <citation type="submission" date="2016-02" db="EMBL/GenBank/DDBJ databases">
        <authorList>
            <person name="Wen L."/>
            <person name="He K."/>
            <person name="Yang H."/>
        </authorList>
    </citation>
    <scope>NUCLEOTIDE SEQUENCE [LARGE SCALE GENOMIC DNA]</scope>
    <source>
        <strain evidence="9 10">CZ1127</strain>
    </source>
</reference>
<feature type="domain" description="Histidine kinase" evidence="8">
    <location>
        <begin position="127"/>
        <end position="346"/>
    </location>
</feature>
<dbReference type="FunFam" id="3.30.565.10:FF:000006">
    <property type="entry name" value="Sensor histidine kinase WalK"/>
    <property type="match status" value="1"/>
</dbReference>
<accession>A0A1B1Y8V3</accession>
<gene>
    <name evidence="9" type="ORF">AXE80_13330</name>
</gene>
<dbReference type="InterPro" id="IPR036890">
    <property type="entry name" value="HATPase_C_sf"/>
</dbReference>
<dbReference type="Proteomes" id="UP000092967">
    <property type="component" value="Chromosome"/>
</dbReference>
<dbReference type="InterPro" id="IPR003594">
    <property type="entry name" value="HATPase_dom"/>
</dbReference>
<feature type="transmembrane region" description="Helical" evidence="7">
    <location>
        <begin position="39"/>
        <end position="60"/>
    </location>
</feature>
<proteinExistence type="predicted"/>